<dbReference type="Proteomes" id="UP001451606">
    <property type="component" value="Chromosome"/>
</dbReference>
<dbReference type="PANTHER" id="PTHR10000">
    <property type="entry name" value="PHOSPHOSERINE PHOSPHATASE"/>
    <property type="match status" value="1"/>
</dbReference>
<keyword evidence="3" id="KW-1185">Reference proteome</keyword>
<dbReference type="GO" id="GO:0005829">
    <property type="term" value="C:cytosol"/>
    <property type="evidence" value="ECO:0007669"/>
    <property type="project" value="TreeGrafter"/>
</dbReference>
<dbReference type="GO" id="GO:0000287">
    <property type="term" value="F:magnesium ion binding"/>
    <property type="evidence" value="ECO:0007669"/>
    <property type="project" value="TreeGrafter"/>
</dbReference>
<evidence type="ECO:0000256" key="1">
    <source>
        <dbReference type="NCBIfam" id="TIGR01487"/>
    </source>
</evidence>
<dbReference type="Pfam" id="PF08282">
    <property type="entry name" value="Hydrolase_3"/>
    <property type="match status" value="2"/>
</dbReference>
<keyword evidence="2" id="KW-0378">Hydrolase</keyword>
<gene>
    <name evidence="2" type="ORF">OXIME_001030</name>
</gene>
<evidence type="ECO:0000313" key="2">
    <source>
        <dbReference type="EMBL" id="WYY00460.1"/>
    </source>
</evidence>
<dbReference type="EMBL" id="CP133772">
    <property type="protein sequence ID" value="WYY00460.1"/>
    <property type="molecule type" value="Genomic_DNA"/>
</dbReference>
<accession>A0AAX4NIA6</accession>
<sequence>MVKLAILDVDGTITDSSRRIQESAITAIRKAQDNGKIISLVSGNVVPVMYALQVYIGIKNEVFAENGGVMYFKNKIEKFFHKRKTDEFLTHISKISSARGIFTNVWRYSSMAFEMDSEDVEKVRAESIKWNLDITDSSFSWHVLNKGQNKGYALKKLIELHNVEKEDVLVVGDSKNDLPMFVEDVNRSTVKNGDPGLKELSDYISPRGLDEAIPDIFRKFSLI</sequence>
<dbReference type="InterPro" id="IPR023214">
    <property type="entry name" value="HAD_sf"/>
</dbReference>
<dbReference type="KEGG" id="omr:OXIME_001030"/>
<dbReference type="Gene3D" id="3.40.50.1000">
    <property type="entry name" value="HAD superfamily/HAD-like"/>
    <property type="match status" value="1"/>
</dbReference>
<evidence type="ECO:0000313" key="3">
    <source>
        <dbReference type="Proteomes" id="UP001451606"/>
    </source>
</evidence>
<dbReference type="NCBIfam" id="TIGR01482">
    <property type="entry name" value="SPP-subfamily"/>
    <property type="match status" value="1"/>
</dbReference>
<dbReference type="NCBIfam" id="TIGR01484">
    <property type="entry name" value="HAD-SF-IIB"/>
    <property type="match status" value="1"/>
</dbReference>
<dbReference type="InterPro" id="IPR006379">
    <property type="entry name" value="HAD-SF_hydro_IIB"/>
</dbReference>
<organism evidence="2 3">
    <name type="scientific">Oxyplasma meridianum</name>
    <dbReference type="NCBI Taxonomy" id="3073602"/>
    <lineage>
        <taxon>Archaea</taxon>
        <taxon>Methanobacteriati</taxon>
        <taxon>Thermoplasmatota</taxon>
        <taxon>Thermoplasmata</taxon>
        <taxon>Thermoplasmatales</taxon>
        <taxon>Thermoplasmataceae</taxon>
        <taxon>Oxyplasma</taxon>
    </lineage>
</organism>
<dbReference type="NCBIfam" id="TIGR01487">
    <property type="entry name" value="Pglycolate_arch"/>
    <property type="match status" value="1"/>
</dbReference>
<dbReference type="SUPFAM" id="SSF56784">
    <property type="entry name" value="HAD-like"/>
    <property type="match status" value="1"/>
</dbReference>
<dbReference type="Gene3D" id="3.90.1070.10">
    <property type="match status" value="1"/>
</dbReference>
<dbReference type="PANTHER" id="PTHR10000:SF8">
    <property type="entry name" value="HAD SUPERFAMILY HYDROLASE-LIKE, TYPE 3"/>
    <property type="match status" value="1"/>
</dbReference>
<dbReference type="RefSeq" id="WP_393970798.1">
    <property type="nucleotide sequence ID" value="NZ_CP133772.1"/>
</dbReference>
<dbReference type="InterPro" id="IPR036412">
    <property type="entry name" value="HAD-like_sf"/>
</dbReference>
<dbReference type="GeneID" id="95967767"/>
<dbReference type="AlphaFoldDB" id="A0AAX4NIA6"/>
<proteinExistence type="predicted"/>
<reference evidence="2 3" key="1">
    <citation type="submission" date="2023-09" db="EMBL/GenBank/DDBJ databases">
        <authorList>
            <person name="Golyshina O.V."/>
            <person name="Lunev E.A."/>
            <person name="Bargiela R."/>
            <person name="Gaines M.C."/>
            <person name="Daum B."/>
            <person name="Bale N.J."/>
            <person name="Koenen M."/>
            <person name="Sinninghe Damst J.S."/>
            <person name="Yakimov M."/>
            <person name="Golyshin P.N."/>
        </authorList>
    </citation>
    <scope>NUCLEOTIDE SEQUENCE [LARGE SCALE GENOMIC DNA]</scope>
    <source>
        <strain evidence="2 3">M1</strain>
    </source>
</reference>
<protein>
    <recommendedName>
        <fullName evidence="1">Phosphoglycolate phosphatase</fullName>
        <ecNumber evidence="1">3.1.3.18</ecNumber>
    </recommendedName>
</protein>
<dbReference type="GO" id="GO:0008967">
    <property type="term" value="F:phosphoglycolate phosphatase activity"/>
    <property type="evidence" value="ECO:0007669"/>
    <property type="project" value="UniProtKB-UniRule"/>
</dbReference>
<name>A0AAX4NIA6_9ARCH</name>
<dbReference type="EC" id="3.1.3.18" evidence="1"/>